<evidence type="ECO:0000259" key="4">
    <source>
        <dbReference type="Pfam" id="PF07635"/>
    </source>
</evidence>
<dbReference type="Pfam" id="PF07587">
    <property type="entry name" value="PSD1"/>
    <property type="match status" value="1"/>
</dbReference>
<dbReference type="PANTHER" id="PTHR35889:SF3">
    <property type="entry name" value="F-BOX DOMAIN-CONTAINING PROTEIN"/>
    <property type="match status" value="1"/>
</dbReference>
<keyword evidence="6" id="KW-1185">Reference proteome</keyword>
<dbReference type="SUPFAM" id="SSF49785">
    <property type="entry name" value="Galactose-binding domain-like"/>
    <property type="match status" value="1"/>
</dbReference>
<proteinExistence type="predicted"/>
<evidence type="ECO:0000259" key="3">
    <source>
        <dbReference type="Pfam" id="PF07587"/>
    </source>
</evidence>
<evidence type="ECO:0000313" key="5">
    <source>
        <dbReference type="EMBL" id="MFC0319836.1"/>
    </source>
</evidence>
<dbReference type="PANTHER" id="PTHR35889">
    <property type="entry name" value="CYCLOINULO-OLIGOSACCHARIDE FRUCTANOTRANSFERASE-RELATED"/>
    <property type="match status" value="1"/>
</dbReference>
<accession>A0ABV6HLT7</accession>
<evidence type="ECO:0000259" key="1">
    <source>
        <dbReference type="Pfam" id="PF03422"/>
    </source>
</evidence>
<dbReference type="InterPro" id="IPR008979">
    <property type="entry name" value="Galactose-bd-like_sf"/>
</dbReference>
<comment type="caution">
    <text evidence="5">The sequence shown here is derived from an EMBL/GenBank/DDBJ whole genome shotgun (WGS) entry which is preliminary data.</text>
</comment>
<evidence type="ECO:0000313" key="6">
    <source>
        <dbReference type="Proteomes" id="UP001589774"/>
    </source>
</evidence>
<feature type="domain" description="DUF1549" evidence="2">
    <location>
        <begin position="151"/>
        <end position="358"/>
    </location>
</feature>
<dbReference type="Pfam" id="PF07583">
    <property type="entry name" value="PSCyt2"/>
    <property type="match status" value="1"/>
</dbReference>
<dbReference type="CDD" id="cd04084">
    <property type="entry name" value="CBM6_xylanase-like"/>
    <property type="match status" value="1"/>
</dbReference>
<evidence type="ECO:0000259" key="2">
    <source>
        <dbReference type="Pfam" id="PF07583"/>
    </source>
</evidence>
<feature type="domain" description="CBM6" evidence="1">
    <location>
        <begin position="427"/>
        <end position="528"/>
    </location>
</feature>
<protein>
    <submittedName>
        <fullName evidence="5">DUF1553 domain-containing protein</fullName>
    </submittedName>
</protein>
<dbReference type="Pfam" id="PF03422">
    <property type="entry name" value="CBM_6"/>
    <property type="match status" value="1"/>
</dbReference>
<dbReference type="EMBL" id="JBHLWO010000002">
    <property type="protein sequence ID" value="MFC0319836.1"/>
    <property type="molecule type" value="Genomic_DNA"/>
</dbReference>
<name>A0ABV6HLT7_9SPHI</name>
<dbReference type="Pfam" id="PF07635">
    <property type="entry name" value="PSCyt1"/>
    <property type="match status" value="1"/>
</dbReference>
<gene>
    <name evidence="5" type="ORF">ACFFI0_16050</name>
</gene>
<feature type="domain" description="Cytochrome C Planctomycete-type" evidence="4">
    <location>
        <begin position="46"/>
        <end position="102"/>
    </location>
</feature>
<reference evidence="5 6" key="1">
    <citation type="submission" date="2024-09" db="EMBL/GenBank/DDBJ databases">
        <authorList>
            <person name="Sun Q."/>
            <person name="Mori K."/>
        </authorList>
    </citation>
    <scope>NUCLEOTIDE SEQUENCE [LARGE SCALE GENOMIC DNA]</scope>
    <source>
        <strain evidence="5 6">CCM 7765</strain>
    </source>
</reference>
<sequence>MVVFHRKKLLILLAVAVVLVLIVFAFPHEDPIDFNTQVKPIINKKCISCHGGVKQQGGFSLLFEEEAMAATNSGKPAIIPGNPDGSEFVKRLLTKDVEERMPYKHEPLSEEEISVFKKWIKQGAKWGEHWAYLPVTEVEVPSKGEDWAHNQIDRFIYEKLDAAGLKPSKEADRATLLRRASLDLIGMAPKSALADAYLRDPNADKAYEKLIEDLLKSPAFGEKWASMWLDVARYADTKGYESDGARNIWKYRDWVIRAFNEDKPYDRFITEQIAGDFYVNPTDEQYIATAFHRNSMTNDEGGTSNEEYRVAAVIDRVNTTWEGLLSTTFACVQCHSHPYDPIKHDEYYKFMAYFNNSRDEDVPSEYPLLKQFAPDMELKLKSLTKWLKENVSEQKAAEIYKFLKTGQPTINSTTTDSLRNAVIGNNNIALYFRNHGVARIAAVDLNRVDQMIYHFASKVPGGHMQLHLDRPDGPVFASWKVEAKEGYQIQAVDFPMQQGVHDVYITYRNTSKGKGDEVLVFFDWFYFSDQFPGKGKVGYEEQKQTFWTLLQAPASTTPIMVENPTNRQRKTFVFERGAWISPGKEVNADVPAAFKYAMPKGAPKNRMGLAMWLTDKRNPLLSRTMVNRVWEQLFGTGIVETLEDMGTQGMDPTHRELLDHLSWRFMHDYKWSVKRLVKELMMSATYRQDSRITKELREKDLFNKLYARGPRMRLSAEQLRDQFLSISGVLRTEMYGKGVMPWQPEGIWNSPYNSAKWENAKGEDRYRRAVYTYWKRSAPYPSMITFDGAQRVVCNPRRIRTNTPLQALVTLNDSVYIDLARHFVDRMQREGGEQVNDQIAKGYEWIMYKPIPAGKLGILSKLYQTAFDEYKTHPDRIDSLLGEQVKKDASSAALLVVANTLFNLDEVITKN</sequence>
<dbReference type="Proteomes" id="UP001589774">
    <property type="component" value="Unassembled WGS sequence"/>
</dbReference>
<dbReference type="InterPro" id="IPR011444">
    <property type="entry name" value="DUF1549"/>
</dbReference>
<dbReference type="Gene3D" id="2.60.120.260">
    <property type="entry name" value="Galactose-binding domain-like"/>
    <property type="match status" value="1"/>
</dbReference>
<feature type="domain" description="DUF1553" evidence="3">
    <location>
        <begin position="605"/>
        <end position="860"/>
    </location>
</feature>
<dbReference type="InterPro" id="IPR005084">
    <property type="entry name" value="CBM6"/>
</dbReference>
<dbReference type="InterPro" id="IPR022655">
    <property type="entry name" value="DUF1553"/>
</dbReference>
<dbReference type="RefSeq" id="WP_377477317.1">
    <property type="nucleotide sequence ID" value="NZ_JBHLWO010000002.1"/>
</dbReference>
<dbReference type="InterPro" id="IPR011429">
    <property type="entry name" value="Cyt_c_Planctomycete-type"/>
</dbReference>
<organism evidence="5 6">
    <name type="scientific">Olivibacter oleidegradans</name>
    <dbReference type="NCBI Taxonomy" id="760123"/>
    <lineage>
        <taxon>Bacteria</taxon>
        <taxon>Pseudomonadati</taxon>
        <taxon>Bacteroidota</taxon>
        <taxon>Sphingobacteriia</taxon>
        <taxon>Sphingobacteriales</taxon>
        <taxon>Sphingobacteriaceae</taxon>
        <taxon>Olivibacter</taxon>
    </lineage>
</organism>